<reference evidence="3 4" key="1">
    <citation type="journal article" date="2018" name="ACS Chem. Biol.">
        <title>Ketoreductase domain dysfunction expands chemodiversity: malyngamide biosynthesis in the cyanobacterium Okeania hirsuta.</title>
        <authorList>
            <person name="Moss N.A."/>
            <person name="Leao T."/>
            <person name="Rankin M."/>
            <person name="McCullough T.M."/>
            <person name="Qu P."/>
            <person name="Korobeynikov A."/>
            <person name="Smith J.L."/>
            <person name="Gerwick L."/>
            <person name="Gerwick W.H."/>
        </authorList>
    </citation>
    <scope>NUCLEOTIDE SEQUENCE [LARGE SCALE GENOMIC DNA]</scope>
    <source>
        <strain evidence="3 4">PAB10Feb10-1</strain>
    </source>
</reference>
<sequence>MTTEDRVKATVKNIEGKAQEMLGEITGNPEDKAEGQVKQDEARVEHIVENAKEEAKKKID</sequence>
<evidence type="ECO:0000313" key="4">
    <source>
        <dbReference type="Proteomes" id="UP000269154"/>
    </source>
</evidence>
<name>A0A3N6PRU6_9CYAN</name>
<organism evidence="3 4">
    <name type="scientific">Okeania hirsuta</name>
    <dbReference type="NCBI Taxonomy" id="1458930"/>
    <lineage>
        <taxon>Bacteria</taxon>
        <taxon>Bacillati</taxon>
        <taxon>Cyanobacteriota</taxon>
        <taxon>Cyanophyceae</taxon>
        <taxon>Oscillatoriophycideae</taxon>
        <taxon>Oscillatoriales</taxon>
        <taxon>Microcoleaceae</taxon>
        <taxon>Okeania</taxon>
    </lineage>
</organism>
<comment type="similarity">
    <text evidence="1">Belongs to the UPF0337 (CsbD) family.</text>
</comment>
<protein>
    <submittedName>
        <fullName evidence="3">CsbD family protein</fullName>
    </submittedName>
</protein>
<dbReference type="InterPro" id="IPR036629">
    <property type="entry name" value="YjbJ_sf"/>
</dbReference>
<dbReference type="Pfam" id="PF05532">
    <property type="entry name" value="CsbD"/>
    <property type="match status" value="1"/>
</dbReference>
<dbReference type="AlphaFoldDB" id="A0A3N6PRU6"/>
<evidence type="ECO:0000313" key="3">
    <source>
        <dbReference type="EMBL" id="RQH50916.1"/>
    </source>
</evidence>
<dbReference type="SUPFAM" id="SSF69047">
    <property type="entry name" value="Hypothetical protein YjbJ"/>
    <property type="match status" value="1"/>
</dbReference>
<dbReference type="EMBL" id="RCBY01000021">
    <property type="protein sequence ID" value="RQH50916.1"/>
    <property type="molecule type" value="Genomic_DNA"/>
</dbReference>
<gene>
    <name evidence="3" type="ORF">D5R40_06000</name>
</gene>
<dbReference type="Gene3D" id="1.10.1470.10">
    <property type="entry name" value="YjbJ"/>
    <property type="match status" value="1"/>
</dbReference>
<evidence type="ECO:0000256" key="1">
    <source>
        <dbReference type="ARBA" id="ARBA00009129"/>
    </source>
</evidence>
<proteinExistence type="inferred from homology"/>
<keyword evidence="4" id="KW-1185">Reference proteome</keyword>
<evidence type="ECO:0000259" key="2">
    <source>
        <dbReference type="Pfam" id="PF05532"/>
    </source>
</evidence>
<dbReference type="InterPro" id="IPR008462">
    <property type="entry name" value="CsbD"/>
</dbReference>
<accession>A0A3N6PRU6</accession>
<feature type="domain" description="CsbD-like" evidence="2">
    <location>
        <begin position="5"/>
        <end position="57"/>
    </location>
</feature>
<dbReference type="Proteomes" id="UP000269154">
    <property type="component" value="Unassembled WGS sequence"/>
</dbReference>
<dbReference type="RefSeq" id="WP_124145396.1">
    <property type="nucleotide sequence ID" value="NZ_CAWOKI010000082.1"/>
</dbReference>
<dbReference type="OrthoDB" id="465089at2"/>
<comment type="caution">
    <text evidence="3">The sequence shown here is derived from an EMBL/GenBank/DDBJ whole genome shotgun (WGS) entry which is preliminary data.</text>
</comment>